<evidence type="ECO:0000313" key="2">
    <source>
        <dbReference type="EMBL" id="BET00237.1"/>
    </source>
</evidence>
<gene>
    <name evidence="2" type="ORF">NTJ_13053</name>
</gene>
<keyword evidence="3" id="KW-1185">Reference proteome</keyword>
<dbReference type="Proteomes" id="UP001307889">
    <property type="component" value="Chromosome 11"/>
</dbReference>
<accession>A0ABN7B766</accession>
<sequence>MRWQVEVDRLSRKEFRRNVEENPNGNMFIPRMPGSPGQSNKPTLPRRDKTSEMPANPWTRRRFCGLRGIRFPVLTEFPWNLTMTSNFLRGYPP</sequence>
<protein>
    <submittedName>
        <fullName evidence="2">Uncharacterized protein</fullName>
    </submittedName>
</protein>
<evidence type="ECO:0000256" key="1">
    <source>
        <dbReference type="SAM" id="MobiDB-lite"/>
    </source>
</evidence>
<proteinExistence type="predicted"/>
<organism evidence="2 3">
    <name type="scientific">Nesidiocoris tenuis</name>
    <dbReference type="NCBI Taxonomy" id="355587"/>
    <lineage>
        <taxon>Eukaryota</taxon>
        <taxon>Metazoa</taxon>
        <taxon>Ecdysozoa</taxon>
        <taxon>Arthropoda</taxon>
        <taxon>Hexapoda</taxon>
        <taxon>Insecta</taxon>
        <taxon>Pterygota</taxon>
        <taxon>Neoptera</taxon>
        <taxon>Paraneoptera</taxon>
        <taxon>Hemiptera</taxon>
        <taxon>Heteroptera</taxon>
        <taxon>Panheteroptera</taxon>
        <taxon>Cimicomorpha</taxon>
        <taxon>Miridae</taxon>
        <taxon>Dicyphina</taxon>
        <taxon>Nesidiocoris</taxon>
    </lineage>
</organism>
<name>A0ABN7B766_9HEMI</name>
<reference evidence="2 3" key="1">
    <citation type="submission" date="2023-09" db="EMBL/GenBank/DDBJ databases">
        <title>Nesidiocoris tenuis whole genome shotgun sequence.</title>
        <authorList>
            <person name="Shibata T."/>
            <person name="Shimoda M."/>
            <person name="Kobayashi T."/>
            <person name="Uehara T."/>
        </authorList>
    </citation>
    <scope>NUCLEOTIDE SEQUENCE [LARGE SCALE GENOMIC DNA]</scope>
    <source>
        <strain evidence="2 3">Japan</strain>
    </source>
</reference>
<dbReference type="EMBL" id="AP028919">
    <property type="protein sequence ID" value="BET00237.1"/>
    <property type="molecule type" value="Genomic_DNA"/>
</dbReference>
<evidence type="ECO:0000313" key="3">
    <source>
        <dbReference type="Proteomes" id="UP001307889"/>
    </source>
</evidence>
<feature type="region of interest" description="Disordered" evidence="1">
    <location>
        <begin position="16"/>
        <end position="57"/>
    </location>
</feature>